<evidence type="ECO:0000313" key="5">
    <source>
        <dbReference type="EMBL" id="RCW82806.1"/>
    </source>
</evidence>
<dbReference type="Gene3D" id="3.40.50.2300">
    <property type="match status" value="2"/>
</dbReference>
<dbReference type="InterPro" id="IPR000843">
    <property type="entry name" value="HTH_LacI"/>
</dbReference>
<evidence type="ECO:0000256" key="3">
    <source>
        <dbReference type="ARBA" id="ARBA00023163"/>
    </source>
</evidence>
<feature type="domain" description="HTH lacI-type" evidence="4">
    <location>
        <begin position="14"/>
        <end position="68"/>
    </location>
</feature>
<comment type="caution">
    <text evidence="5">The sequence shown here is derived from an EMBL/GenBank/DDBJ whole genome shotgun (WGS) entry which is preliminary data.</text>
</comment>
<dbReference type="GO" id="GO:0003700">
    <property type="term" value="F:DNA-binding transcription factor activity"/>
    <property type="evidence" value="ECO:0007669"/>
    <property type="project" value="TreeGrafter"/>
</dbReference>
<accession>A0A368YU71</accession>
<dbReference type="PANTHER" id="PTHR30146">
    <property type="entry name" value="LACI-RELATED TRANSCRIPTIONAL REPRESSOR"/>
    <property type="match status" value="1"/>
</dbReference>
<dbReference type="InterPro" id="IPR010982">
    <property type="entry name" value="Lambda_DNA-bd_dom_sf"/>
</dbReference>
<organism evidence="5 6">
    <name type="scientific">Paracoccus lutimaris</name>
    <dbReference type="NCBI Taxonomy" id="1490030"/>
    <lineage>
        <taxon>Bacteria</taxon>
        <taxon>Pseudomonadati</taxon>
        <taxon>Pseudomonadota</taxon>
        <taxon>Alphaproteobacteria</taxon>
        <taxon>Rhodobacterales</taxon>
        <taxon>Paracoccaceae</taxon>
        <taxon>Paracoccus</taxon>
    </lineage>
</organism>
<dbReference type="Proteomes" id="UP000253345">
    <property type="component" value="Unassembled WGS sequence"/>
</dbReference>
<dbReference type="SMART" id="SM00354">
    <property type="entry name" value="HTH_LACI"/>
    <property type="match status" value="1"/>
</dbReference>
<reference evidence="5 6" key="1">
    <citation type="submission" date="2018-07" db="EMBL/GenBank/DDBJ databases">
        <title>Genomic Encyclopedia of Type Strains, Phase III (KMG-III): the genomes of soil and plant-associated and newly described type strains.</title>
        <authorList>
            <person name="Whitman W."/>
        </authorList>
    </citation>
    <scope>NUCLEOTIDE SEQUENCE [LARGE SCALE GENOMIC DNA]</scope>
    <source>
        <strain evidence="5 6">CECT 8525</strain>
    </source>
</reference>
<dbReference type="AlphaFoldDB" id="A0A368YU71"/>
<gene>
    <name evidence="5" type="ORF">DFP89_1119</name>
</gene>
<evidence type="ECO:0000313" key="6">
    <source>
        <dbReference type="Proteomes" id="UP000253345"/>
    </source>
</evidence>
<evidence type="ECO:0000256" key="1">
    <source>
        <dbReference type="ARBA" id="ARBA00023015"/>
    </source>
</evidence>
<dbReference type="PROSITE" id="PS50932">
    <property type="entry name" value="HTH_LACI_2"/>
    <property type="match status" value="1"/>
</dbReference>
<evidence type="ECO:0000259" key="4">
    <source>
        <dbReference type="PROSITE" id="PS50932"/>
    </source>
</evidence>
<dbReference type="PRINTS" id="PR00036">
    <property type="entry name" value="HTHLACI"/>
</dbReference>
<name>A0A368YU71_9RHOB</name>
<dbReference type="OrthoDB" id="234496at2"/>
<dbReference type="SUPFAM" id="SSF53822">
    <property type="entry name" value="Periplasmic binding protein-like I"/>
    <property type="match status" value="1"/>
</dbReference>
<dbReference type="RefSeq" id="WP_114349492.1">
    <property type="nucleotide sequence ID" value="NZ_QPJL01000011.1"/>
</dbReference>
<dbReference type="CDD" id="cd06273">
    <property type="entry name" value="PBP1_LacI-like"/>
    <property type="match status" value="1"/>
</dbReference>
<dbReference type="Pfam" id="PF00356">
    <property type="entry name" value="LacI"/>
    <property type="match status" value="1"/>
</dbReference>
<keyword evidence="1" id="KW-0805">Transcription regulation</keyword>
<dbReference type="CDD" id="cd01392">
    <property type="entry name" value="HTH_LacI"/>
    <property type="match status" value="1"/>
</dbReference>
<protein>
    <submittedName>
        <fullName evidence="5">LacI family transcriptional regulator</fullName>
    </submittedName>
</protein>
<dbReference type="Pfam" id="PF13377">
    <property type="entry name" value="Peripla_BP_3"/>
    <property type="match status" value="1"/>
</dbReference>
<proteinExistence type="predicted"/>
<dbReference type="InterPro" id="IPR046335">
    <property type="entry name" value="LacI/GalR-like_sensor"/>
</dbReference>
<dbReference type="EMBL" id="QPJL01000011">
    <property type="protein sequence ID" value="RCW82806.1"/>
    <property type="molecule type" value="Genomic_DNA"/>
</dbReference>
<keyword evidence="3" id="KW-0804">Transcription</keyword>
<dbReference type="PANTHER" id="PTHR30146:SF138">
    <property type="entry name" value="TRANSCRIPTIONAL REGULATORY PROTEIN"/>
    <property type="match status" value="1"/>
</dbReference>
<dbReference type="SUPFAM" id="SSF47413">
    <property type="entry name" value="lambda repressor-like DNA-binding domains"/>
    <property type="match status" value="1"/>
</dbReference>
<sequence>MPEDAHPTPGRRHPTIDDVARLAGVSTATVSRSLNSPARVREATRLAVEQAVNQLGYTPNFGGQALASNRTNTIGAIIPTMENAIFARALQALQETLATRNVTLLVATSQYSPTHEEAQIRTLLARGVDGLVLIGNDRLPGAYQLLDARGVPFVVLWSAPADAQHPTIGFNNIAAAAEVAHNVIGHGHRDIAMIAGIAQGNDRARDRIQGVSQALAKAGLSLSPGHLIECHYTVKDAELAATQLLQSDRRPTAIICGNDVLAAGCLRAARQHGVEVPSDLSVTGFDDIELATAVFPPLATVRVPHRRMGANAGEALLGWLETGIRPASVVLPTEFVQRLSLGDAPPGRR</sequence>
<keyword evidence="2" id="KW-0238">DNA-binding</keyword>
<dbReference type="InterPro" id="IPR028082">
    <property type="entry name" value="Peripla_BP_I"/>
</dbReference>
<dbReference type="Gene3D" id="1.10.260.40">
    <property type="entry name" value="lambda repressor-like DNA-binding domains"/>
    <property type="match status" value="1"/>
</dbReference>
<dbReference type="GO" id="GO:0000976">
    <property type="term" value="F:transcription cis-regulatory region binding"/>
    <property type="evidence" value="ECO:0007669"/>
    <property type="project" value="TreeGrafter"/>
</dbReference>
<evidence type="ECO:0000256" key="2">
    <source>
        <dbReference type="ARBA" id="ARBA00023125"/>
    </source>
</evidence>
<keyword evidence="6" id="KW-1185">Reference proteome</keyword>